<reference evidence="2 3" key="1">
    <citation type="journal article" date="2018" name="Mol. Biol. Evol.">
        <title>Broad Genomic Sampling Reveals a Smut Pathogenic Ancestry of the Fungal Clade Ustilaginomycotina.</title>
        <authorList>
            <person name="Kijpornyongpan T."/>
            <person name="Mondo S.J."/>
            <person name="Barry K."/>
            <person name="Sandor L."/>
            <person name="Lee J."/>
            <person name="Lipzen A."/>
            <person name="Pangilinan J."/>
            <person name="LaButti K."/>
            <person name="Hainaut M."/>
            <person name="Henrissat B."/>
            <person name="Grigoriev I.V."/>
            <person name="Spatafora J.W."/>
            <person name="Aime M.C."/>
        </authorList>
    </citation>
    <scope>NUCLEOTIDE SEQUENCE [LARGE SCALE GENOMIC DNA]</scope>
    <source>
        <strain evidence="2 3">MCA 5214</strain>
    </source>
</reference>
<proteinExistence type="predicted"/>
<feature type="compositionally biased region" description="Basic and acidic residues" evidence="1">
    <location>
        <begin position="177"/>
        <end position="187"/>
    </location>
</feature>
<dbReference type="RefSeq" id="XP_025360336.1">
    <property type="nucleotide sequence ID" value="XM_025509337.1"/>
</dbReference>
<evidence type="ECO:0000313" key="3">
    <source>
        <dbReference type="Proteomes" id="UP000245884"/>
    </source>
</evidence>
<evidence type="ECO:0000313" key="2">
    <source>
        <dbReference type="EMBL" id="PWN25724.1"/>
    </source>
</evidence>
<accession>A0A316ULA8</accession>
<dbReference type="Proteomes" id="UP000245884">
    <property type="component" value="Unassembled WGS sequence"/>
</dbReference>
<protein>
    <submittedName>
        <fullName evidence="2">Uncharacterized protein</fullName>
    </submittedName>
</protein>
<organism evidence="2 3">
    <name type="scientific">Jaminaea rosea</name>
    <dbReference type="NCBI Taxonomy" id="1569628"/>
    <lineage>
        <taxon>Eukaryota</taxon>
        <taxon>Fungi</taxon>
        <taxon>Dikarya</taxon>
        <taxon>Basidiomycota</taxon>
        <taxon>Ustilaginomycotina</taxon>
        <taxon>Exobasidiomycetes</taxon>
        <taxon>Microstromatales</taxon>
        <taxon>Microstromatales incertae sedis</taxon>
        <taxon>Jaminaea</taxon>
    </lineage>
</organism>
<gene>
    <name evidence="2" type="ORF">BDZ90DRAFT_281122</name>
</gene>
<feature type="compositionally biased region" description="Pro residues" evidence="1">
    <location>
        <begin position="1"/>
        <end position="10"/>
    </location>
</feature>
<feature type="compositionally biased region" description="Basic and acidic residues" evidence="1">
    <location>
        <begin position="198"/>
        <end position="207"/>
    </location>
</feature>
<dbReference type="AlphaFoldDB" id="A0A316ULA8"/>
<sequence>MNGPPTPLPPGAANGEQPILASTPFASPPPGPTTASQAASSSLFLGQHQRNIIDHQLSVQHKRILELERHNASLQTALNWHSTNAYNLAPPGCRAVPISLRPIVEPFPWPVRSHQATMEDVEYCRRLRGWVERLEGHLRLEEGAMLEQIKEAARPAEGETSQRPVTAAPTGAGGEQAGKHDRQDERAATTPVRNKRPKTTEKARKSA</sequence>
<keyword evidence="3" id="KW-1185">Reference proteome</keyword>
<feature type="region of interest" description="Disordered" evidence="1">
    <location>
        <begin position="1"/>
        <end position="41"/>
    </location>
</feature>
<name>A0A316ULA8_9BASI</name>
<evidence type="ECO:0000256" key="1">
    <source>
        <dbReference type="SAM" id="MobiDB-lite"/>
    </source>
</evidence>
<dbReference type="EMBL" id="KZ819674">
    <property type="protein sequence ID" value="PWN25724.1"/>
    <property type="molecule type" value="Genomic_DNA"/>
</dbReference>
<dbReference type="GeneID" id="37031160"/>
<feature type="region of interest" description="Disordered" evidence="1">
    <location>
        <begin position="152"/>
        <end position="207"/>
    </location>
</feature>